<comment type="caution">
    <text evidence="2">The sequence shown here is derived from an EMBL/GenBank/DDBJ whole genome shotgun (WGS) entry which is preliminary data.</text>
</comment>
<dbReference type="AlphaFoldDB" id="A0A1V4KM38"/>
<organism evidence="2 3">
    <name type="scientific">Patagioenas fasciata monilis</name>
    <dbReference type="NCBI Taxonomy" id="372326"/>
    <lineage>
        <taxon>Eukaryota</taxon>
        <taxon>Metazoa</taxon>
        <taxon>Chordata</taxon>
        <taxon>Craniata</taxon>
        <taxon>Vertebrata</taxon>
        <taxon>Euteleostomi</taxon>
        <taxon>Archelosauria</taxon>
        <taxon>Archosauria</taxon>
        <taxon>Dinosauria</taxon>
        <taxon>Saurischia</taxon>
        <taxon>Theropoda</taxon>
        <taxon>Coelurosauria</taxon>
        <taxon>Aves</taxon>
        <taxon>Neognathae</taxon>
        <taxon>Neoaves</taxon>
        <taxon>Columbimorphae</taxon>
        <taxon>Columbiformes</taxon>
        <taxon>Columbidae</taxon>
        <taxon>Patagioenas</taxon>
    </lineage>
</organism>
<evidence type="ECO:0000256" key="1">
    <source>
        <dbReference type="SAM" id="MobiDB-lite"/>
    </source>
</evidence>
<feature type="region of interest" description="Disordered" evidence="1">
    <location>
        <begin position="1"/>
        <end position="44"/>
    </location>
</feature>
<reference evidence="2 3" key="1">
    <citation type="submission" date="2016-02" db="EMBL/GenBank/DDBJ databases">
        <title>Band-tailed pigeon sequencing and assembly.</title>
        <authorList>
            <person name="Soares A.E."/>
            <person name="Novak B.J."/>
            <person name="Rice E.S."/>
            <person name="O'Connell B."/>
            <person name="Chang D."/>
            <person name="Weber S."/>
            <person name="Shapiro B."/>
        </authorList>
    </citation>
    <scope>NUCLEOTIDE SEQUENCE [LARGE SCALE GENOMIC DNA]</scope>
    <source>
        <strain evidence="2">BTP2013</strain>
        <tissue evidence="2">Blood</tissue>
    </source>
</reference>
<accession>A0A1V4KM38</accession>
<feature type="region of interest" description="Disordered" evidence="1">
    <location>
        <begin position="67"/>
        <end position="95"/>
    </location>
</feature>
<sequence length="95" mass="10713">MRSDTKQGPGSGFVDRDHDPRTSPTSKAEAVAAPLGSVTPHSRTRVRSRTLLFPRFTTNRRLQECGRWQKDPPCSQKRLLSKTPEVTKLPVTRSR</sequence>
<dbReference type="EMBL" id="LSYS01002834">
    <property type="protein sequence ID" value="OPJ85475.1"/>
    <property type="molecule type" value="Genomic_DNA"/>
</dbReference>
<gene>
    <name evidence="2" type="ORF">AV530_001696</name>
</gene>
<keyword evidence="3" id="KW-1185">Reference proteome</keyword>
<name>A0A1V4KM38_PATFA</name>
<proteinExistence type="predicted"/>
<protein>
    <submittedName>
        <fullName evidence="2">Uncharacterized protein</fullName>
    </submittedName>
</protein>
<dbReference type="Proteomes" id="UP000190648">
    <property type="component" value="Unassembled WGS sequence"/>
</dbReference>
<evidence type="ECO:0000313" key="2">
    <source>
        <dbReference type="EMBL" id="OPJ85475.1"/>
    </source>
</evidence>
<evidence type="ECO:0000313" key="3">
    <source>
        <dbReference type="Proteomes" id="UP000190648"/>
    </source>
</evidence>